<evidence type="ECO:0000313" key="2">
    <source>
        <dbReference type="EMBL" id="GEC07229.1"/>
    </source>
</evidence>
<feature type="region of interest" description="Disordered" evidence="1">
    <location>
        <begin position="1"/>
        <end position="29"/>
    </location>
</feature>
<dbReference type="EMBL" id="BJND01000037">
    <property type="protein sequence ID" value="GEC07229.1"/>
    <property type="molecule type" value="Genomic_DNA"/>
</dbReference>
<organism evidence="2 3">
    <name type="scientific">Streptomyces spinoverrucosus</name>
    <dbReference type="NCBI Taxonomy" id="284043"/>
    <lineage>
        <taxon>Bacteria</taxon>
        <taxon>Bacillati</taxon>
        <taxon>Actinomycetota</taxon>
        <taxon>Actinomycetes</taxon>
        <taxon>Kitasatosporales</taxon>
        <taxon>Streptomycetaceae</taxon>
        <taxon>Streptomyces</taxon>
    </lineage>
</organism>
<proteinExistence type="predicted"/>
<protein>
    <submittedName>
        <fullName evidence="2">Uncharacterized protein</fullName>
    </submittedName>
</protein>
<accession>A0A4Y3VNK1</accession>
<name>A0A4Y3VNK1_9ACTN</name>
<keyword evidence="3" id="KW-1185">Reference proteome</keyword>
<gene>
    <name evidence="2" type="ORF">SSP24_48840</name>
</gene>
<comment type="caution">
    <text evidence="2">The sequence shown here is derived from an EMBL/GenBank/DDBJ whole genome shotgun (WGS) entry which is preliminary data.</text>
</comment>
<evidence type="ECO:0000256" key="1">
    <source>
        <dbReference type="SAM" id="MobiDB-lite"/>
    </source>
</evidence>
<dbReference type="Proteomes" id="UP000317881">
    <property type="component" value="Unassembled WGS sequence"/>
</dbReference>
<evidence type="ECO:0000313" key="3">
    <source>
        <dbReference type="Proteomes" id="UP000317881"/>
    </source>
</evidence>
<sequence length="53" mass="5408">MYGSPIRAINATTGRTGAARRSDGRGGAHGDAAADVVLMWGWSPCISETSGKS</sequence>
<reference evidence="2 3" key="1">
    <citation type="submission" date="2019-06" db="EMBL/GenBank/DDBJ databases">
        <title>Whole genome shotgun sequence of Streptomyces spinoverrucosus NBRC 14228.</title>
        <authorList>
            <person name="Hosoyama A."/>
            <person name="Uohara A."/>
            <person name="Ohji S."/>
            <person name="Ichikawa N."/>
        </authorList>
    </citation>
    <scope>NUCLEOTIDE SEQUENCE [LARGE SCALE GENOMIC DNA]</scope>
    <source>
        <strain evidence="2 3">NBRC 14228</strain>
    </source>
</reference>
<dbReference type="AlphaFoldDB" id="A0A4Y3VNK1"/>